<keyword evidence="7" id="KW-1185">Reference proteome</keyword>
<dbReference type="PRINTS" id="PR00032">
    <property type="entry name" value="HTHARAC"/>
</dbReference>
<dbReference type="EMBL" id="JABAEW010000030">
    <property type="protein sequence ID" value="NMD87814.1"/>
    <property type="molecule type" value="Genomic_DNA"/>
</dbReference>
<dbReference type="Gene3D" id="1.10.10.60">
    <property type="entry name" value="Homeodomain-like"/>
    <property type="match status" value="1"/>
</dbReference>
<keyword evidence="1" id="KW-0805">Transcription regulation</keyword>
<dbReference type="InterPro" id="IPR018060">
    <property type="entry name" value="HTH_AraC"/>
</dbReference>
<organism evidence="6 7">
    <name type="scientific">Victivallis vadensis</name>
    <dbReference type="NCBI Taxonomy" id="172901"/>
    <lineage>
        <taxon>Bacteria</taxon>
        <taxon>Pseudomonadati</taxon>
        <taxon>Lentisphaerota</taxon>
        <taxon>Lentisphaeria</taxon>
        <taxon>Victivallales</taxon>
        <taxon>Victivallaceae</taxon>
        <taxon>Victivallis</taxon>
    </lineage>
</organism>
<dbReference type="EMBL" id="QEKH01000004">
    <property type="protein sequence ID" value="PVY44931.1"/>
    <property type="molecule type" value="Genomic_DNA"/>
</dbReference>
<feature type="domain" description="HTH araC/xylS-type" evidence="4">
    <location>
        <begin position="167"/>
        <end position="265"/>
    </location>
</feature>
<dbReference type="GO" id="GO:0003700">
    <property type="term" value="F:DNA-binding transcription factor activity"/>
    <property type="evidence" value="ECO:0007669"/>
    <property type="project" value="InterPro"/>
</dbReference>
<evidence type="ECO:0000313" key="5">
    <source>
        <dbReference type="EMBL" id="NMD87814.1"/>
    </source>
</evidence>
<evidence type="ECO:0000313" key="6">
    <source>
        <dbReference type="EMBL" id="PVY44931.1"/>
    </source>
</evidence>
<keyword evidence="3" id="KW-0804">Transcription</keyword>
<dbReference type="InterPro" id="IPR020449">
    <property type="entry name" value="Tscrpt_reg_AraC-type_HTH"/>
</dbReference>
<dbReference type="InterPro" id="IPR050204">
    <property type="entry name" value="AraC_XylS_family_regulators"/>
</dbReference>
<reference evidence="6 7" key="1">
    <citation type="submission" date="2018-04" db="EMBL/GenBank/DDBJ databases">
        <title>Genomic Encyclopedia of Type Strains, Phase IV (KMG-IV): sequencing the most valuable type-strain genomes for metagenomic binning, comparative biology and taxonomic classification.</title>
        <authorList>
            <person name="Goeker M."/>
        </authorList>
    </citation>
    <scope>NUCLEOTIDE SEQUENCE [LARGE SCALE GENOMIC DNA]</scope>
    <source>
        <strain evidence="6 7">DSM 14823</strain>
    </source>
</reference>
<comment type="caution">
    <text evidence="6">The sequence shown here is derived from an EMBL/GenBank/DDBJ whole genome shotgun (WGS) entry which is preliminary data.</text>
</comment>
<accession>A0A2U1B8G3</accession>
<dbReference type="PANTHER" id="PTHR46796">
    <property type="entry name" value="HTH-TYPE TRANSCRIPTIONAL ACTIVATOR RHAS-RELATED"/>
    <property type="match status" value="1"/>
</dbReference>
<reference evidence="5 8" key="2">
    <citation type="submission" date="2020-04" db="EMBL/GenBank/DDBJ databases">
        <authorList>
            <person name="Hitch T.C.A."/>
            <person name="Wylensek D."/>
            <person name="Clavel T."/>
        </authorList>
    </citation>
    <scope>NUCLEOTIDE SEQUENCE [LARGE SCALE GENOMIC DNA]</scope>
    <source>
        <strain evidence="5 8">COR2-253-APC-1A</strain>
    </source>
</reference>
<gene>
    <name evidence="6" type="ORF">C8D82_10475</name>
    <name evidence="5" type="ORF">HF882_14600</name>
</gene>
<evidence type="ECO:0000256" key="3">
    <source>
        <dbReference type="ARBA" id="ARBA00023163"/>
    </source>
</evidence>
<evidence type="ECO:0000259" key="4">
    <source>
        <dbReference type="PROSITE" id="PS01124"/>
    </source>
</evidence>
<dbReference type="RefSeq" id="WP_133245047.1">
    <property type="nucleotide sequence ID" value="NZ_CABMMC010000039.1"/>
</dbReference>
<proteinExistence type="predicted"/>
<keyword evidence="2 6" id="KW-0238">DNA-binding</keyword>
<dbReference type="OrthoDB" id="625043at2"/>
<dbReference type="Pfam" id="PF12833">
    <property type="entry name" value="HTH_18"/>
    <property type="match status" value="1"/>
</dbReference>
<dbReference type="Proteomes" id="UP000576225">
    <property type="component" value="Unassembled WGS sequence"/>
</dbReference>
<name>A0A2U1B8G3_9BACT</name>
<evidence type="ECO:0000256" key="2">
    <source>
        <dbReference type="ARBA" id="ARBA00023125"/>
    </source>
</evidence>
<evidence type="ECO:0000256" key="1">
    <source>
        <dbReference type="ARBA" id="ARBA00023015"/>
    </source>
</evidence>
<dbReference type="InterPro" id="IPR009057">
    <property type="entry name" value="Homeodomain-like_sf"/>
</dbReference>
<protein>
    <submittedName>
        <fullName evidence="6">AraC-like DNA-binding protein</fullName>
    </submittedName>
    <submittedName>
        <fullName evidence="5">Helix-turn-helix domain-containing protein</fullName>
    </submittedName>
</protein>
<evidence type="ECO:0000313" key="8">
    <source>
        <dbReference type="Proteomes" id="UP000576225"/>
    </source>
</evidence>
<sequence>MGMTRHDALAALAGQLNCRIAEFGEAEFRWRGRNCYSFNRIFLVTAGTGELVNHTGNQRFTLEAGYWYFMPTGLDLEFDFGPQLAFYSLHFQLELLAGCDVFGESRRCSRHRLDEELRRRCREAAAPAGSWRELFRLKALIFELAGELTEHLPEELERHLAVRRRYGVLLDYMARTLSARTRLDELAGVACRSRDRLSREFSRDFGVPLKEFIGRELGRRAEFELLSGCRSIKEIADRLGFANEFYFSRFFRRRTGYSPREFRRLRPGGRSEI</sequence>
<dbReference type="SUPFAM" id="SSF46689">
    <property type="entry name" value="Homeodomain-like"/>
    <property type="match status" value="1"/>
</dbReference>
<dbReference type="GeneID" id="78294245"/>
<dbReference type="AlphaFoldDB" id="A0A2U1B8G3"/>
<evidence type="ECO:0000313" key="7">
    <source>
        <dbReference type="Proteomes" id="UP000245959"/>
    </source>
</evidence>
<dbReference type="SMART" id="SM00342">
    <property type="entry name" value="HTH_ARAC"/>
    <property type="match status" value="1"/>
</dbReference>
<dbReference type="GO" id="GO:0043565">
    <property type="term" value="F:sequence-specific DNA binding"/>
    <property type="evidence" value="ECO:0007669"/>
    <property type="project" value="InterPro"/>
</dbReference>
<dbReference type="PROSITE" id="PS01124">
    <property type="entry name" value="HTH_ARAC_FAMILY_2"/>
    <property type="match status" value="1"/>
</dbReference>
<dbReference type="Proteomes" id="UP000245959">
    <property type="component" value="Unassembled WGS sequence"/>
</dbReference>